<sequence>MDEQSENRQVQYRSPVASAAGAHHPPAEDPRPPGDGATLGVEEEFLLVDPCDGVPTLANARVLADLAEPVDPAGERRAGASGAGNADVESAGHTEDAEYKAELLASMMESISPVCTSLHQLRARLISGRRRLADAATRAGVRAVATGTPVVPGRAPREVSAKSRYREMRELYGLLVTQQETCGCHVHVGVADRETAVAVANRIRPWLPTLLALSVNSPFCEGVDTGYASWRTVALSRWPATDIPPRFSSAAHYDRVTAMLHAGGALVAAAHPYWLVRPSGRFPTVEIRAADVAATVDEAVLQAALSRALVRTALADPEDPPVPDEDQILKAALWAAARYGLAGGGVHPRTGKRVPAMALLEEMLAWIGPALRDLGDEEETVRLLADLTRTGTGADRQRALAAPGLDQAALQVIDAFDLAKTTP</sequence>
<dbReference type="PANTHER" id="PTHR36510:SF1">
    <property type="entry name" value="GLUTAMATE--CYSTEINE LIGASE 2-RELATED"/>
    <property type="match status" value="1"/>
</dbReference>
<comment type="function">
    <text evidence="5">ATP-dependent carboxylate-amine ligase which exhibits weak glutamate--cysteine ligase activity.</text>
</comment>
<dbReference type="RefSeq" id="WP_184885215.1">
    <property type="nucleotide sequence ID" value="NZ_BOOV01000012.1"/>
</dbReference>
<dbReference type="Proteomes" id="UP000542210">
    <property type="component" value="Unassembled WGS sequence"/>
</dbReference>
<comment type="caution">
    <text evidence="7">The sequence shown here is derived from an EMBL/GenBank/DDBJ whole genome shotgun (WGS) entry which is preliminary data.</text>
</comment>
<dbReference type="InterPro" id="IPR050141">
    <property type="entry name" value="GCL_type2/YbdK_subfam"/>
</dbReference>
<dbReference type="Pfam" id="PF04107">
    <property type="entry name" value="GCS2"/>
    <property type="match status" value="1"/>
</dbReference>
<dbReference type="GO" id="GO:0004357">
    <property type="term" value="F:glutamate-cysteine ligase activity"/>
    <property type="evidence" value="ECO:0007669"/>
    <property type="project" value="UniProtKB-EC"/>
</dbReference>
<keyword evidence="3 5" id="KW-0067">ATP-binding</keyword>
<dbReference type="AlphaFoldDB" id="A0A7W7DD01"/>
<gene>
    <name evidence="7" type="ORF">BJ982_005813</name>
</gene>
<evidence type="ECO:0000256" key="3">
    <source>
        <dbReference type="ARBA" id="ARBA00022840"/>
    </source>
</evidence>
<evidence type="ECO:0000256" key="2">
    <source>
        <dbReference type="ARBA" id="ARBA00022741"/>
    </source>
</evidence>
<evidence type="ECO:0000256" key="5">
    <source>
        <dbReference type="HAMAP-Rule" id="MF_01609"/>
    </source>
</evidence>
<comment type="similarity">
    <text evidence="5">Belongs to the glutamate--cysteine ligase type 2 family. YbdK subfamily.</text>
</comment>
<feature type="region of interest" description="Disordered" evidence="6">
    <location>
        <begin position="72"/>
        <end position="93"/>
    </location>
</feature>
<evidence type="ECO:0000313" key="8">
    <source>
        <dbReference type="Proteomes" id="UP000542210"/>
    </source>
</evidence>
<dbReference type="HAMAP" id="MF_01609">
    <property type="entry name" value="Glu_cys_ligase_2"/>
    <property type="match status" value="1"/>
</dbReference>
<dbReference type="EC" id="6.3.2.2" evidence="5"/>
<comment type="catalytic activity">
    <reaction evidence="4 5">
        <text>L-cysteine + L-glutamate + ATP = gamma-L-glutamyl-L-cysteine + ADP + phosphate + H(+)</text>
        <dbReference type="Rhea" id="RHEA:13285"/>
        <dbReference type="ChEBI" id="CHEBI:15378"/>
        <dbReference type="ChEBI" id="CHEBI:29985"/>
        <dbReference type="ChEBI" id="CHEBI:30616"/>
        <dbReference type="ChEBI" id="CHEBI:35235"/>
        <dbReference type="ChEBI" id="CHEBI:43474"/>
        <dbReference type="ChEBI" id="CHEBI:58173"/>
        <dbReference type="ChEBI" id="CHEBI:456216"/>
        <dbReference type="EC" id="6.3.2.2"/>
    </reaction>
</comment>
<dbReference type="InterPro" id="IPR011793">
    <property type="entry name" value="YbdK"/>
</dbReference>
<dbReference type="SUPFAM" id="SSF55931">
    <property type="entry name" value="Glutamine synthetase/guanido kinase"/>
    <property type="match status" value="1"/>
</dbReference>
<evidence type="ECO:0000256" key="6">
    <source>
        <dbReference type="SAM" id="MobiDB-lite"/>
    </source>
</evidence>
<dbReference type="Gene3D" id="3.30.590.20">
    <property type="match status" value="1"/>
</dbReference>
<dbReference type="GO" id="GO:0042398">
    <property type="term" value="P:modified amino acid biosynthetic process"/>
    <property type="evidence" value="ECO:0007669"/>
    <property type="project" value="InterPro"/>
</dbReference>
<evidence type="ECO:0000256" key="1">
    <source>
        <dbReference type="ARBA" id="ARBA00022598"/>
    </source>
</evidence>
<feature type="region of interest" description="Disordered" evidence="6">
    <location>
        <begin position="1"/>
        <end position="42"/>
    </location>
</feature>
<keyword evidence="1 5" id="KW-0436">Ligase</keyword>
<protein>
    <recommendedName>
        <fullName evidence="5">Putative glutamate--cysteine ligase 2</fullName>
        <ecNumber evidence="5">6.3.2.2</ecNumber>
    </recommendedName>
    <alternativeName>
        <fullName evidence="5">Gamma-glutamylcysteine synthetase 2</fullName>
        <shortName evidence="5">GCS 2</shortName>
        <shortName evidence="5">Gamma-GCS 2</shortName>
    </alternativeName>
</protein>
<dbReference type="InterPro" id="IPR006336">
    <property type="entry name" value="GCS2"/>
</dbReference>
<reference evidence="7 8" key="1">
    <citation type="submission" date="2020-08" db="EMBL/GenBank/DDBJ databases">
        <title>Sequencing the genomes of 1000 actinobacteria strains.</title>
        <authorList>
            <person name="Klenk H.-P."/>
        </authorList>
    </citation>
    <scope>NUCLEOTIDE SEQUENCE [LARGE SCALE GENOMIC DNA]</scope>
    <source>
        <strain evidence="7 8">DSM 45784</strain>
    </source>
</reference>
<accession>A0A7W7DD01</accession>
<keyword evidence="2 5" id="KW-0547">Nucleotide-binding</keyword>
<dbReference type="EMBL" id="JACHND010000001">
    <property type="protein sequence ID" value="MBB4704269.1"/>
    <property type="molecule type" value="Genomic_DNA"/>
</dbReference>
<dbReference type="InterPro" id="IPR014746">
    <property type="entry name" value="Gln_synth/guanido_kin_cat_dom"/>
</dbReference>
<keyword evidence="8" id="KW-1185">Reference proteome</keyword>
<dbReference type="PANTHER" id="PTHR36510">
    <property type="entry name" value="GLUTAMATE--CYSTEINE LIGASE 2-RELATED"/>
    <property type="match status" value="1"/>
</dbReference>
<proteinExistence type="inferred from homology"/>
<name>A0A7W7DD01_9ACTN</name>
<evidence type="ECO:0000313" key="7">
    <source>
        <dbReference type="EMBL" id="MBB4704269.1"/>
    </source>
</evidence>
<evidence type="ECO:0000256" key="4">
    <source>
        <dbReference type="ARBA" id="ARBA00048819"/>
    </source>
</evidence>
<dbReference type="NCBIfam" id="NF010041">
    <property type="entry name" value="PRK13517.1-1"/>
    <property type="match status" value="1"/>
</dbReference>
<dbReference type="NCBIfam" id="TIGR02050">
    <property type="entry name" value="gshA_cyan_rel"/>
    <property type="match status" value="1"/>
</dbReference>
<organism evidence="7 8">
    <name type="scientific">Sphaerisporangium siamense</name>
    <dbReference type="NCBI Taxonomy" id="795645"/>
    <lineage>
        <taxon>Bacteria</taxon>
        <taxon>Bacillati</taxon>
        <taxon>Actinomycetota</taxon>
        <taxon>Actinomycetes</taxon>
        <taxon>Streptosporangiales</taxon>
        <taxon>Streptosporangiaceae</taxon>
        <taxon>Sphaerisporangium</taxon>
    </lineage>
</organism>
<dbReference type="GO" id="GO:0005524">
    <property type="term" value="F:ATP binding"/>
    <property type="evidence" value="ECO:0007669"/>
    <property type="project" value="UniProtKB-KW"/>
</dbReference>